<keyword evidence="2" id="KW-1185">Reference proteome</keyword>
<evidence type="ECO:0000313" key="1">
    <source>
        <dbReference type="EMBL" id="AFY95101.1"/>
    </source>
</evidence>
<reference evidence="1 2" key="1">
    <citation type="submission" date="2012-05" db="EMBL/GenBank/DDBJ databases">
        <title>Finished chromosome of genome of Chamaesiphon sp. PCC 6605.</title>
        <authorList>
            <consortium name="US DOE Joint Genome Institute"/>
            <person name="Gugger M."/>
            <person name="Coursin T."/>
            <person name="Rippka R."/>
            <person name="Tandeau De Marsac N."/>
            <person name="Huntemann M."/>
            <person name="Wei C.-L."/>
            <person name="Han J."/>
            <person name="Detter J.C."/>
            <person name="Han C."/>
            <person name="Tapia R."/>
            <person name="Chen A."/>
            <person name="Kyrpides N."/>
            <person name="Mavromatis K."/>
            <person name="Markowitz V."/>
            <person name="Szeto E."/>
            <person name="Ivanova N."/>
            <person name="Pagani I."/>
            <person name="Pati A."/>
            <person name="Goodwin L."/>
            <person name="Nordberg H.P."/>
            <person name="Cantor M.N."/>
            <person name="Hua S.X."/>
            <person name="Woyke T."/>
            <person name="Kerfeld C.A."/>
        </authorList>
    </citation>
    <scope>NUCLEOTIDE SEQUENCE [LARGE SCALE GENOMIC DNA]</scope>
    <source>
        <strain evidence="2">ATCC 27169 / PCC 6605</strain>
    </source>
</reference>
<sequence>MRQEQVFSCKNTTKDTLFTFMYSLAIARSPADHTAWLSNLTSCTNIDTSDVWGKGKGEGVKDR</sequence>
<name>K9UKW0_CHAP6</name>
<accession>K9UKW0</accession>
<proteinExistence type="predicted"/>
<dbReference type="AlphaFoldDB" id="K9UKW0"/>
<dbReference type="EMBL" id="CP003600">
    <property type="protein sequence ID" value="AFY95101.1"/>
    <property type="molecule type" value="Genomic_DNA"/>
</dbReference>
<organism evidence="1 2">
    <name type="scientific">Chamaesiphon minutus (strain ATCC 27169 / PCC 6605)</name>
    <dbReference type="NCBI Taxonomy" id="1173020"/>
    <lineage>
        <taxon>Bacteria</taxon>
        <taxon>Bacillati</taxon>
        <taxon>Cyanobacteriota</taxon>
        <taxon>Cyanophyceae</taxon>
        <taxon>Gomontiellales</taxon>
        <taxon>Chamaesiphonaceae</taxon>
        <taxon>Chamaesiphon</taxon>
    </lineage>
</organism>
<dbReference type="KEGG" id="cmp:Cha6605_4155"/>
<protein>
    <submittedName>
        <fullName evidence="1">Uncharacterized protein</fullName>
    </submittedName>
</protein>
<dbReference type="Proteomes" id="UP000010366">
    <property type="component" value="Chromosome"/>
</dbReference>
<gene>
    <name evidence="1" type="ORF">Cha6605_4155</name>
</gene>
<evidence type="ECO:0000313" key="2">
    <source>
        <dbReference type="Proteomes" id="UP000010366"/>
    </source>
</evidence>
<dbReference type="HOGENOM" id="CLU_2877592_0_0_3"/>